<comment type="caution">
    <text evidence="2">The sequence shown here is derived from an EMBL/GenBank/DDBJ whole genome shotgun (WGS) entry which is preliminary data.</text>
</comment>
<proteinExistence type="predicted"/>
<evidence type="ECO:0000313" key="2">
    <source>
        <dbReference type="EMBL" id="KAK0671634.1"/>
    </source>
</evidence>
<sequence>MSLRAQDSEEPGSSPRQSQGVMSKKRNSKRSWPEPDEWDIGEDENTTAVQPKRRFLEPKSPHVSWSCPFWKRAPTHHMDCMSYTLRRIPDVKQHLIRKHFQSPYYCPVCQKQFGDTAARDLHIRKRKCVKTSPGELDGLTPIPHKKQTMLRVRMSGTDVQIWYQIWTILFEKEPPPESPYQKTIVEEVAELLQQSWRDHQSEILHDITPGNFGDANFDLARAQIPSLFSSALSRLVDVVQGTIHNTPVGSSESTSSKSDTSGTSASREASLVPFLKDSSLQMPDTYHLDEFLGCQLKLGVGDGGWRLSEAPNSELDVRVNLYSPPPPSLMNPLLDSRYMDTYPIGFEEYPQDSYQQLELSSHSLFEEMREW</sequence>
<feature type="region of interest" description="Disordered" evidence="1">
    <location>
        <begin position="244"/>
        <end position="268"/>
    </location>
</feature>
<dbReference type="PANTHER" id="PTHR38166:SF1">
    <property type="entry name" value="C2H2-TYPE DOMAIN-CONTAINING PROTEIN"/>
    <property type="match status" value="1"/>
</dbReference>
<feature type="compositionally biased region" description="Acidic residues" evidence="1">
    <location>
        <begin position="34"/>
        <end position="45"/>
    </location>
</feature>
<feature type="compositionally biased region" description="Low complexity" evidence="1">
    <location>
        <begin position="250"/>
        <end position="266"/>
    </location>
</feature>
<name>A0AA39ZIF7_9PEZI</name>
<organism evidence="2 3">
    <name type="scientific">Cercophora samala</name>
    <dbReference type="NCBI Taxonomy" id="330535"/>
    <lineage>
        <taxon>Eukaryota</taxon>
        <taxon>Fungi</taxon>
        <taxon>Dikarya</taxon>
        <taxon>Ascomycota</taxon>
        <taxon>Pezizomycotina</taxon>
        <taxon>Sordariomycetes</taxon>
        <taxon>Sordariomycetidae</taxon>
        <taxon>Sordariales</taxon>
        <taxon>Lasiosphaeriaceae</taxon>
        <taxon>Cercophora</taxon>
    </lineage>
</organism>
<dbReference type="PANTHER" id="PTHR38166">
    <property type="entry name" value="C2H2-TYPE DOMAIN-CONTAINING PROTEIN-RELATED"/>
    <property type="match status" value="1"/>
</dbReference>
<gene>
    <name evidence="2" type="ORF">QBC41DRAFT_315235</name>
</gene>
<evidence type="ECO:0000256" key="1">
    <source>
        <dbReference type="SAM" id="MobiDB-lite"/>
    </source>
</evidence>
<protein>
    <recommendedName>
        <fullName evidence="4">C2H2-type domain-containing protein</fullName>
    </recommendedName>
</protein>
<keyword evidence="3" id="KW-1185">Reference proteome</keyword>
<evidence type="ECO:0000313" key="3">
    <source>
        <dbReference type="Proteomes" id="UP001174997"/>
    </source>
</evidence>
<reference evidence="2" key="1">
    <citation type="submission" date="2023-06" db="EMBL/GenBank/DDBJ databases">
        <title>Genome-scale phylogeny and comparative genomics of the fungal order Sordariales.</title>
        <authorList>
            <consortium name="Lawrence Berkeley National Laboratory"/>
            <person name="Hensen N."/>
            <person name="Bonometti L."/>
            <person name="Westerberg I."/>
            <person name="Brannstrom I.O."/>
            <person name="Guillou S."/>
            <person name="Cros-Aarteil S."/>
            <person name="Calhoun S."/>
            <person name="Haridas S."/>
            <person name="Kuo A."/>
            <person name="Mondo S."/>
            <person name="Pangilinan J."/>
            <person name="Riley R."/>
            <person name="Labutti K."/>
            <person name="Andreopoulos B."/>
            <person name="Lipzen A."/>
            <person name="Chen C."/>
            <person name="Yanf M."/>
            <person name="Daum C."/>
            <person name="Ng V."/>
            <person name="Clum A."/>
            <person name="Steindorff A."/>
            <person name="Ohm R."/>
            <person name="Martin F."/>
            <person name="Silar P."/>
            <person name="Natvig D."/>
            <person name="Lalanne C."/>
            <person name="Gautier V."/>
            <person name="Ament-Velasquez S.L."/>
            <person name="Kruys A."/>
            <person name="Hutchinson M.I."/>
            <person name="Powell A.J."/>
            <person name="Barry K."/>
            <person name="Miller A.N."/>
            <person name="Grigoriev I.V."/>
            <person name="Debuchy R."/>
            <person name="Gladieux P."/>
            <person name="Thoren M.H."/>
            <person name="Johannesson H."/>
        </authorList>
    </citation>
    <scope>NUCLEOTIDE SEQUENCE</scope>
    <source>
        <strain evidence="2">CBS 307.81</strain>
    </source>
</reference>
<evidence type="ECO:0008006" key="4">
    <source>
        <dbReference type="Google" id="ProtNLM"/>
    </source>
</evidence>
<feature type="region of interest" description="Disordered" evidence="1">
    <location>
        <begin position="1"/>
        <end position="46"/>
    </location>
</feature>
<dbReference type="AlphaFoldDB" id="A0AA39ZIF7"/>
<accession>A0AA39ZIF7</accession>
<dbReference type="EMBL" id="JAULSY010000019">
    <property type="protein sequence ID" value="KAK0671634.1"/>
    <property type="molecule type" value="Genomic_DNA"/>
</dbReference>
<dbReference type="Proteomes" id="UP001174997">
    <property type="component" value="Unassembled WGS sequence"/>
</dbReference>